<dbReference type="InterPro" id="IPR025618">
    <property type="entry name" value="YtpI"/>
</dbReference>
<feature type="transmembrane region" description="Helical" evidence="1">
    <location>
        <begin position="66"/>
        <end position="86"/>
    </location>
</feature>
<dbReference type="RefSeq" id="WP_062491738.1">
    <property type="nucleotide sequence ID" value="NZ_BOVJ01000164.1"/>
</dbReference>
<feature type="transmembrane region" description="Helical" evidence="1">
    <location>
        <begin position="6"/>
        <end position="24"/>
    </location>
</feature>
<evidence type="ECO:0000313" key="2">
    <source>
        <dbReference type="EMBL" id="GIQ66035.1"/>
    </source>
</evidence>
<sequence>MFILFWALIVAIAASSVMSVVFSFKSRRSADLKSRGVYAARTNICMGITLILLAFVQMLMFSGSTLRLIVGAVFLLLGLFNLFAGMRNHSIYRAMKG</sequence>
<dbReference type="Pfam" id="PF14007">
    <property type="entry name" value="YtpI"/>
    <property type="match status" value="1"/>
</dbReference>
<keyword evidence="1" id="KW-0472">Membrane</keyword>
<evidence type="ECO:0000313" key="3">
    <source>
        <dbReference type="Proteomes" id="UP000680304"/>
    </source>
</evidence>
<dbReference type="Proteomes" id="UP000680304">
    <property type="component" value="Unassembled WGS sequence"/>
</dbReference>
<organism evidence="2 3">
    <name type="scientific">Paenibacillus cisolokensis</name>
    <dbReference type="NCBI Taxonomy" id="1658519"/>
    <lineage>
        <taxon>Bacteria</taxon>
        <taxon>Bacillati</taxon>
        <taxon>Bacillota</taxon>
        <taxon>Bacilli</taxon>
        <taxon>Bacillales</taxon>
        <taxon>Paenibacillaceae</taxon>
        <taxon>Paenibacillus</taxon>
    </lineage>
</organism>
<reference evidence="2 3" key="1">
    <citation type="submission" date="2021-04" db="EMBL/GenBank/DDBJ databases">
        <title>Draft genome sequence of Paenibacillus cisolokensis, LC2-13A.</title>
        <authorList>
            <person name="Uke A."/>
            <person name="Chhe C."/>
            <person name="Baramee S."/>
            <person name="Kosugi A."/>
        </authorList>
    </citation>
    <scope>NUCLEOTIDE SEQUENCE [LARGE SCALE GENOMIC DNA]</scope>
    <source>
        <strain evidence="2 3">LC2-13A</strain>
    </source>
</reference>
<keyword evidence="1" id="KW-0812">Transmembrane</keyword>
<gene>
    <name evidence="2" type="ORF">PACILC2_46030</name>
</gene>
<protein>
    <recommendedName>
        <fullName evidence="4">YtpI-like protein</fullName>
    </recommendedName>
</protein>
<accession>A0ABQ4NCX8</accession>
<evidence type="ECO:0000256" key="1">
    <source>
        <dbReference type="SAM" id="Phobius"/>
    </source>
</evidence>
<feature type="transmembrane region" description="Helical" evidence="1">
    <location>
        <begin position="36"/>
        <end position="60"/>
    </location>
</feature>
<name>A0ABQ4NCX8_9BACL</name>
<comment type="caution">
    <text evidence="2">The sequence shown here is derived from an EMBL/GenBank/DDBJ whole genome shotgun (WGS) entry which is preliminary data.</text>
</comment>
<dbReference type="EMBL" id="BOVJ01000164">
    <property type="protein sequence ID" value="GIQ66035.1"/>
    <property type="molecule type" value="Genomic_DNA"/>
</dbReference>
<proteinExistence type="predicted"/>
<evidence type="ECO:0008006" key="4">
    <source>
        <dbReference type="Google" id="ProtNLM"/>
    </source>
</evidence>
<keyword evidence="1" id="KW-1133">Transmembrane helix</keyword>
<keyword evidence="3" id="KW-1185">Reference proteome</keyword>